<evidence type="ECO:0000256" key="3">
    <source>
        <dbReference type="ARBA" id="ARBA00022692"/>
    </source>
</evidence>
<dbReference type="Pfam" id="PF03006">
    <property type="entry name" value="HlyIII"/>
    <property type="match status" value="2"/>
</dbReference>
<evidence type="ECO:0000313" key="10">
    <source>
        <dbReference type="Proteomes" id="UP000436088"/>
    </source>
</evidence>
<dbReference type="AlphaFoldDB" id="A0A6A3BJZ9"/>
<reference evidence="9" key="1">
    <citation type="submission" date="2019-09" db="EMBL/GenBank/DDBJ databases">
        <title>Draft genome information of white flower Hibiscus syriacus.</title>
        <authorList>
            <person name="Kim Y.-M."/>
        </authorList>
    </citation>
    <scope>NUCLEOTIDE SEQUENCE [LARGE SCALE GENOMIC DNA]</scope>
    <source>
        <strain evidence="9">YM2019G1</strain>
    </source>
</reference>
<dbReference type="GO" id="GO:0016020">
    <property type="term" value="C:membrane"/>
    <property type="evidence" value="ECO:0007669"/>
    <property type="project" value="UniProtKB-SubCell"/>
</dbReference>
<dbReference type="GO" id="GO:0009725">
    <property type="term" value="P:response to hormone"/>
    <property type="evidence" value="ECO:0007669"/>
    <property type="project" value="TreeGrafter"/>
</dbReference>
<evidence type="ECO:0000256" key="7">
    <source>
        <dbReference type="SAM" id="MobiDB-lite"/>
    </source>
</evidence>
<proteinExistence type="inferred from homology"/>
<evidence type="ECO:0000256" key="4">
    <source>
        <dbReference type="ARBA" id="ARBA00022989"/>
    </source>
</evidence>
<comment type="similarity">
    <text evidence="2">Belongs to the ADIPOR family.</text>
</comment>
<sequence>MADEAAFTQCLLDPQRDFERLGAFDWVLLFLSLTIYTAIKIPKRSMEEDAESKNAVDGETVTRWPFFAFLGGAMFCLLASGACHLLSCHSKRISYIVHRLDYAGIAALFRLPSSHLCITPSYVNHSLVPSTRITNTLCILFFGMGTSGVAPIVQKLTLFWHQPEAFHTSWYEVVMGILYSTGGLVYATRIPERWPGKFDIAGQSHQLFHVLVVAGAYTHYRAGLLDRLLTRSSLTKTKRIKPMQPESEFRIRSNPNHASSDPNTPRGVKDDLSEFTKSLTSQFWGVVSFLAPPPPDSTERKHEHPVEKANPSVAV</sequence>
<evidence type="ECO:0000313" key="9">
    <source>
        <dbReference type="EMBL" id="KAE8715748.1"/>
    </source>
</evidence>
<evidence type="ECO:0000256" key="6">
    <source>
        <dbReference type="PIRSR" id="PIRSR604254-1"/>
    </source>
</evidence>
<dbReference type="Proteomes" id="UP000436088">
    <property type="component" value="Unassembled WGS sequence"/>
</dbReference>
<feature type="transmembrane region" description="Helical" evidence="8">
    <location>
        <begin position="66"/>
        <end position="86"/>
    </location>
</feature>
<evidence type="ECO:0000256" key="2">
    <source>
        <dbReference type="ARBA" id="ARBA00007018"/>
    </source>
</evidence>
<keyword evidence="6" id="KW-0479">Metal-binding</keyword>
<dbReference type="PANTHER" id="PTHR20855:SF52">
    <property type="entry name" value="ADIPONECTIN RECEPTOR PROTEIN"/>
    <property type="match status" value="1"/>
</dbReference>
<feature type="transmembrane region" description="Helical" evidence="8">
    <location>
        <begin position="137"/>
        <end position="157"/>
    </location>
</feature>
<feature type="transmembrane region" description="Helical" evidence="8">
    <location>
        <begin position="169"/>
        <end position="187"/>
    </location>
</feature>
<feature type="binding site" evidence="6">
    <location>
        <position position="84"/>
    </location>
    <ligand>
        <name>Zn(2+)</name>
        <dbReference type="ChEBI" id="CHEBI:29105"/>
    </ligand>
</feature>
<feature type="compositionally biased region" description="Basic and acidic residues" evidence="7">
    <location>
        <begin position="297"/>
        <end position="307"/>
    </location>
</feature>
<dbReference type="GO" id="GO:0046872">
    <property type="term" value="F:metal ion binding"/>
    <property type="evidence" value="ECO:0007669"/>
    <property type="project" value="UniProtKB-KW"/>
</dbReference>
<evidence type="ECO:0000256" key="1">
    <source>
        <dbReference type="ARBA" id="ARBA00004141"/>
    </source>
</evidence>
<dbReference type="InterPro" id="IPR004254">
    <property type="entry name" value="AdipoR/HlyIII-related"/>
</dbReference>
<evidence type="ECO:0000256" key="5">
    <source>
        <dbReference type="ARBA" id="ARBA00023136"/>
    </source>
</evidence>
<organism evidence="9 10">
    <name type="scientific">Hibiscus syriacus</name>
    <name type="common">Rose of Sharon</name>
    <dbReference type="NCBI Taxonomy" id="106335"/>
    <lineage>
        <taxon>Eukaryota</taxon>
        <taxon>Viridiplantae</taxon>
        <taxon>Streptophyta</taxon>
        <taxon>Embryophyta</taxon>
        <taxon>Tracheophyta</taxon>
        <taxon>Spermatophyta</taxon>
        <taxon>Magnoliopsida</taxon>
        <taxon>eudicotyledons</taxon>
        <taxon>Gunneridae</taxon>
        <taxon>Pentapetalae</taxon>
        <taxon>rosids</taxon>
        <taxon>malvids</taxon>
        <taxon>Malvales</taxon>
        <taxon>Malvaceae</taxon>
        <taxon>Malvoideae</taxon>
        <taxon>Hibiscus</taxon>
    </lineage>
</organism>
<gene>
    <name evidence="9" type="ORF">F3Y22_tig00110160pilonHSYRG00332</name>
</gene>
<comment type="caution">
    <text evidence="9">The sequence shown here is derived from an EMBL/GenBank/DDBJ whole genome shotgun (WGS) entry which is preliminary data.</text>
</comment>
<comment type="subcellular location">
    <subcellularLocation>
        <location evidence="1">Membrane</location>
        <topology evidence="1">Multi-pass membrane protein</topology>
    </subcellularLocation>
</comment>
<dbReference type="GO" id="GO:0009744">
    <property type="term" value="P:response to sucrose"/>
    <property type="evidence" value="ECO:0007669"/>
    <property type="project" value="UniProtKB-ARBA"/>
</dbReference>
<dbReference type="GO" id="GO:0038023">
    <property type="term" value="F:signaling receptor activity"/>
    <property type="evidence" value="ECO:0007669"/>
    <property type="project" value="TreeGrafter"/>
</dbReference>
<keyword evidence="6" id="KW-0862">Zinc</keyword>
<feature type="region of interest" description="Disordered" evidence="7">
    <location>
        <begin position="290"/>
        <end position="315"/>
    </location>
</feature>
<name>A0A6A3BJZ9_HIBSY</name>
<protein>
    <submittedName>
        <fullName evidence="9">Heptahelical transmembrane protein 4</fullName>
    </submittedName>
</protein>
<feature type="region of interest" description="Disordered" evidence="7">
    <location>
        <begin position="239"/>
        <end position="271"/>
    </location>
</feature>
<feature type="compositionally biased region" description="Polar residues" evidence="7">
    <location>
        <begin position="253"/>
        <end position="263"/>
    </location>
</feature>
<feature type="binding site" evidence="6">
    <location>
        <position position="209"/>
    </location>
    <ligand>
        <name>Zn(2+)</name>
        <dbReference type="ChEBI" id="CHEBI:29105"/>
    </ligand>
</feature>
<accession>A0A6A3BJZ9</accession>
<dbReference type="EMBL" id="VEPZ02000857">
    <property type="protein sequence ID" value="KAE8715748.1"/>
    <property type="molecule type" value="Genomic_DNA"/>
</dbReference>
<keyword evidence="3 8" id="KW-0812">Transmembrane</keyword>
<feature type="transmembrane region" description="Helical" evidence="8">
    <location>
        <begin position="21"/>
        <end position="39"/>
    </location>
</feature>
<keyword evidence="5 8" id="KW-0472">Membrane</keyword>
<evidence type="ECO:0000256" key="8">
    <source>
        <dbReference type="SAM" id="Phobius"/>
    </source>
</evidence>
<keyword evidence="4 8" id="KW-1133">Transmembrane helix</keyword>
<dbReference type="PANTHER" id="PTHR20855">
    <property type="entry name" value="ADIPOR/PROGESTIN RECEPTOR-RELATED"/>
    <property type="match status" value="1"/>
</dbReference>
<keyword evidence="10" id="KW-1185">Reference proteome</keyword>
<feature type="binding site" evidence="6">
    <location>
        <position position="205"/>
    </location>
    <ligand>
        <name>Zn(2+)</name>
        <dbReference type="ChEBI" id="CHEBI:29105"/>
    </ligand>
</feature>